<evidence type="ECO:0000256" key="1">
    <source>
        <dbReference type="SAM" id="MobiDB-lite"/>
    </source>
</evidence>
<keyword evidence="2" id="KW-1133">Transmembrane helix</keyword>
<proteinExistence type="predicted"/>
<sequence length="341" mass="37730">MPTTDDGLSEQEMQVFLDGTFNSYVFGFFIHGIYTGLYAASIWVLATNSISKTRIYMGCLITILYTFCTIQIAVSWIELRTAIVYGTSVQSRYDLIGPPLPLEVTSAVASALNIIVADCTIIWRCWVVWGQSWKVVLLPIIFVLSGIFCGIRLVVHQYMVSSDDDVVTKWAVATIATTLGTNVLCTTLIITRIIGVARRQRGMLGMGLRTYRGVIEILVESAALYSISYLLLVIFYPLSGNGYMFAQMLVYPITGIAPTLIIARVASGQARSEESWHRPSSPLDFHGASRTRSTVMTTDDMHVVHRDCGRSTSVKGKGRERSSVLECEEVPSSSHERVALQ</sequence>
<feature type="transmembrane region" description="Helical" evidence="2">
    <location>
        <begin position="244"/>
        <end position="263"/>
    </location>
</feature>
<feature type="transmembrane region" description="Helical" evidence="2">
    <location>
        <begin position="214"/>
        <end position="238"/>
    </location>
</feature>
<feature type="transmembrane region" description="Helical" evidence="2">
    <location>
        <begin position="104"/>
        <end position="123"/>
    </location>
</feature>
<feature type="transmembrane region" description="Helical" evidence="2">
    <location>
        <begin position="55"/>
        <end position="77"/>
    </location>
</feature>
<gene>
    <name evidence="3" type="ORF">ARMOST_21085</name>
</gene>
<evidence type="ECO:0000256" key="2">
    <source>
        <dbReference type="SAM" id="Phobius"/>
    </source>
</evidence>
<dbReference type="AlphaFoldDB" id="A0A284S952"/>
<name>A0A284S952_ARMOS</name>
<feature type="transmembrane region" description="Helical" evidence="2">
    <location>
        <begin position="135"/>
        <end position="155"/>
    </location>
</feature>
<dbReference type="OrthoDB" id="3265004at2759"/>
<evidence type="ECO:0000313" key="4">
    <source>
        <dbReference type="Proteomes" id="UP000219338"/>
    </source>
</evidence>
<dbReference type="EMBL" id="FUEG01000045">
    <property type="protein sequence ID" value="SJL17533.1"/>
    <property type="molecule type" value="Genomic_DNA"/>
</dbReference>
<reference evidence="4" key="1">
    <citation type="journal article" date="2017" name="Nat. Ecol. Evol.">
        <title>Genome expansion and lineage-specific genetic innovations in the forest pathogenic fungi Armillaria.</title>
        <authorList>
            <person name="Sipos G."/>
            <person name="Prasanna A.N."/>
            <person name="Walter M.C."/>
            <person name="O'Connor E."/>
            <person name="Balint B."/>
            <person name="Krizsan K."/>
            <person name="Kiss B."/>
            <person name="Hess J."/>
            <person name="Varga T."/>
            <person name="Slot J."/>
            <person name="Riley R."/>
            <person name="Boka B."/>
            <person name="Rigling D."/>
            <person name="Barry K."/>
            <person name="Lee J."/>
            <person name="Mihaltcheva S."/>
            <person name="LaButti K."/>
            <person name="Lipzen A."/>
            <person name="Waldron R."/>
            <person name="Moloney N.M."/>
            <person name="Sperisen C."/>
            <person name="Kredics L."/>
            <person name="Vagvoelgyi C."/>
            <person name="Patrignani A."/>
            <person name="Fitzpatrick D."/>
            <person name="Nagy I."/>
            <person name="Doyle S."/>
            <person name="Anderson J.B."/>
            <person name="Grigoriev I.V."/>
            <person name="Gueldener U."/>
            <person name="Muensterkoetter M."/>
            <person name="Nagy L.G."/>
        </authorList>
    </citation>
    <scope>NUCLEOTIDE SEQUENCE [LARGE SCALE GENOMIC DNA]</scope>
    <source>
        <strain evidence="4">C18/9</strain>
    </source>
</reference>
<feature type="transmembrane region" description="Helical" evidence="2">
    <location>
        <begin position="24"/>
        <end position="46"/>
    </location>
</feature>
<dbReference type="OMA" id="RIYMGCL"/>
<protein>
    <submittedName>
        <fullName evidence="3">Uncharacterized protein</fullName>
    </submittedName>
</protein>
<accession>A0A284S952</accession>
<organism evidence="3 4">
    <name type="scientific">Armillaria ostoyae</name>
    <name type="common">Armillaria root rot fungus</name>
    <dbReference type="NCBI Taxonomy" id="47428"/>
    <lineage>
        <taxon>Eukaryota</taxon>
        <taxon>Fungi</taxon>
        <taxon>Dikarya</taxon>
        <taxon>Basidiomycota</taxon>
        <taxon>Agaricomycotina</taxon>
        <taxon>Agaricomycetes</taxon>
        <taxon>Agaricomycetidae</taxon>
        <taxon>Agaricales</taxon>
        <taxon>Marasmiineae</taxon>
        <taxon>Physalacriaceae</taxon>
        <taxon>Armillaria</taxon>
    </lineage>
</organism>
<keyword evidence="4" id="KW-1185">Reference proteome</keyword>
<keyword evidence="2" id="KW-0472">Membrane</keyword>
<feature type="transmembrane region" description="Helical" evidence="2">
    <location>
        <begin position="170"/>
        <end position="194"/>
    </location>
</feature>
<dbReference type="STRING" id="47428.A0A284S952"/>
<keyword evidence="2" id="KW-0812">Transmembrane</keyword>
<feature type="region of interest" description="Disordered" evidence="1">
    <location>
        <begin position="309"/>
        <end position="341"/>
    </location>
</feature>
<evidence type="ECO:0000313" key="3">
    <source>
        <dbReference type="EMBL" id="SJL17533.1"/>
    </source>
</evidence>
<dbReference type="Proteomes" id="UP000219338">
    <property type="component" value="Unassembled WGS sequence"/>
</dbReference>